<evidence type="ECO:0000256" key="1">
    <source>
        <dbReference type="SAM" id="Coils"/>
    </source>
</evidence>
<evidence type="ECO:0000313" key="4">
    <source>
        <dbReference type="Proteomes" id="UP001174936"/>
    </source>
</evidence>
<dbReference type="AlphaFoldDB" id="A0AA39YC22"/>
<sequence length="538" mass="59128">MARNKRGNNSMQHTQSPQGRANQYRGSLPSENNHPQLSRSRWVPRNSSSNAAAPDLVQLLQDIEANRREYQETISKLEAEVQKLTRQLEEKEKMLRCQICFREPEESSLPGLQGGYLGGIASLFSRSDTMTRITLPFRPRDQRGDDGHAQDIWGDPLGGSNPGANESRQPDARPTATGRNNYQLLAGTTGIFNSRWSRPEQLVSGQEQNSSGASVGSSVHSSPHEFSFAPVGQHYSPPSMNNASARAYSEAPSLQETWTPPPTPLPTPPATDQGGNPAQLAHSGASTVTVAGGALGDIPHAHPNPPQWTSATHEASIGDGNTTRNSDDTGLSRRPTPERYIPPPIRGRNIAVDSDKPRRPMFAHGPNLLSPAISEDTSRALGLLAGRVSSLRPRPLSERMEAKAALESLRILTLEAIGLLKDLYNHQRQHDNDPPGTINRDMFNTNLPTLYNLDALYEHITTWVENFDSNPSGVYGNFRPTLQSLRVYQLLQLGKELDRVRCHICAACMNGQEMCVTRGRFFCMDCSRRNGLIGNGRA</sequence>
<evidence type="ECO:0000256" key="2">
    <source>
        <dbReference type="SAM" id="MobiDB-lite"/>
    </source>
</evidence>
<feature type="compositionally biased region" description="Basic and acidic residues" evidence="2">
    <location>
        <begin position="138"/>
        <end position="149"/>
    </location>
</feature>
<name>A0AA39YC22_9PEZI</name>
<dbReference type="Proteomes" id="UP001174936">
    <property type="component" value="Unassembled WGS sequence"/>
</dbReference>
<gene>
    <name evidence="3" type="ORF">B0T16DRAFT_389571</name>
</gene>
<comment type="caution">
    <text evidence="3">The sequence shown here is derived from an EMBL/GenBank/DDBJ whole genome shotgun (WGS) entry which is preliminary data.</text>
</comment>
<feature type="region of interest" description="Disordered" evidence="2">
    <location>
        <begin position="200"/>
        <end position="356"/>
    </location>
</feature>
<feature type="region of interest" description="Disordered" evidence="2">
    <location>
        <begin position="1"/>
        <end position="49"/>
    </location>
</feature>
<organism evidence="3 4">
    <name type="scientific">Cercophora newfieldiana</name>
    <dbReference type="NCBI Taxonomy" id="92897"/>
    <lineage>
        <taxon>Eukaryota</taxon>
        <taxon>Fungi</taxon>
        <taxon>Dikarya</taxon>
        <taxon>Ascomycota</taxon>
        <taxon>Pezizomycotina</taxon>
        <taxon>Sordariomycetes</taxon>
        <taxon>Sordariomycetidae</taxon>
        <taxon>Sordariales</taxon>
        <taxon>Lasiosphaeriaceae</taxon>
        <taxon>Cercophora</taxon>
    </lineage>
</organism>
<accession>A0AA39YC22</accession>
<reference evidence="3" key="1">
    <citation type="submission" date="2023-06" db="EMBL/GenBank/DDBJ databases">
        <title>Genome-scale phylogeny and comparative genomics of the fungal order Sordariales.</title>
        <authorList>
            <consortium name="Lawrence Berkeley National Laboratory"/>
            <person name="Hensen N."/>
            <person name="Bonometti L."/>
            <person name="Westerberg I."/>
            <person name="Brannstrom I.O."/>
            <person name="Guillou S."/>
            <person name="Cros-Aarteil S."/>
            <person name="Calhoun S."/>
            <person name="Haridas S."/>
            <person name="Kuo A."/>
            <person name="Mondo S."/>
            <person name="Pangilinan J."/>
            <person name="Riley R."/>
            <person name="Labutti K."/>
            <person name="Andreopoulos B."/>
            <person name="Lipzen A."/>
            <person name="Chen C."/>
            <person name="Yanf M."/>
            <person name="Daum C."/>
            <person name="Ng V."/>
            <person name="Clum A."/>
            <person name="Steindorff A."/>
            <person name="Ohm R."/>
            <person name="Martin F."/>
            <person name="Silar P."/>
            <person name="Natvig D."/>
            <person name="Lalanne C."/>
            <person name="Gautier V."/>
            <person name="Ament-Velasquez S.L."/>
            <person name="Kruys A."/>
            <person name="Hutchinson M.I."/>
            <person name="Powell A.J."/>
            <person name="Barry K."/>
            <person name="Miller A.N."/>
            <person name="Grigoriev I.V."/>
            <person name="Debuchy R."/>
            <person name="Gladieux P."/>
            <person name="Thoren M.H."/>
            <person name="Johannesson H."/>
        </authorList>
    </citation>
    <scope>NUCLEOTIDE SEQUENCE</scope>
    <source>
        <strain evidence="3">SMH2532-1</strain>
    </source>
</reference>
<proteinExistence type="predicted"/>
<feature type="compositionally biased region" description="Pro residues" evidence="2">
    <location>
        <begin position="259"/>
        <end position="269"/>
    </location>
</feature>
<keyword evidence="4" id="KW-1185">Reference proteome</keyword>
<keyword evidence="1" id="KW-0175">Coiled coil</keyword>
<protein>
    <submittedName>
        <fullName evidence="3">Uncharacterized protein</fullName>
    </submittedName>
</protein>
<feature type="coiled-coil region" evidence="1">
    <location>
        <begin position="60"/>
        <end position="94"/>
    </location>
</feature>
<feature type="compositionally biased region" description="Polar residues" evidence="2">
    <location>
        <begin position="7"/>
        <end position="49"/>
    </location>
</feature>
<evidence type="ECO:0000313" key="3">
    <source>
        <dbReference type="EMBL" id="KAK0649539.1"/>
    </source>
</evidence>
<feature type="compositionally biased region" description="Low complexity" evidence="2">
    <location>
        <begin position="210"/>
        <end position="221"/>
    </location>
</feature>
<feature type="compositionally biased region" description="Polar residues" evidence="2">
    <location>
        <begin position="307"/>
        <end position="324"/>
    </location>
</feature>
<dbReference type="EMBL" id="JAULSV010000003">
    <property type="protein sequence ID" value="KAK0649539.1"/>
    <property type="molecule type" value="Genomic_DNA"/>
</dbReference>
<feature type="region of interest" description="Disordered" evidence="2">
    <location>
        <begin position="136"/>
        <end position="181"/>
    </location>
</feature>
<feature type="compositionally biased region" description="Basic and acidic residues" evidence="2">
    <location>
        <begin position="325"/>
        <end position="337"/>
    </location>
</feature>